<evidence type="ECO:0000256" key="3">
    <source>
        <dbReference type="ARBA" id="ARBA00022833"/>
    </source>
</evidence>
<dbReference type="InterPro" id="IPR017907">
    <property type="entry name" value="Znf_RING_CS"/>
</dbReference>
<accession>A0A3L6TBE2</accession>
<reference evidence="5" key="1">
    <citation type="journal article" date="2019" name="Nat. Commun.">
        <title>The genome of broomcorn millet.</title>
        <authorList>
            <person name="Zou C."/>
            <person name="Miki D."/>
            <person name="Li D."/>
            <person name="Tang Q."/>
            <person name="Xiao L."/>
            <person name="Rajput S."/>
            <person name="Deng P."/>
            <person name="Jia W."/>
            <person name="Huang R."/>
            <person name="Zhang M."/>
            <person name="Sun Y."/>
            <person name="Hu J."/>
            <person name="Fu X."/>
            <person name="Schnable P.S."/>
            <person name="Li F."/>
            <person name="Zhang H."/>
            <person name="Feng B."/>
            <person name="Zhu X."/>
            <person name="Liu R."/>
            <person name="Schnable J.C."/>
            <person name="Zhu J.-K."/>
            <person name="Zhang H."/>
        </authorList>
    </citation>
    <scope>NUCLEOTIDE SEQUENCE [LARGE SCALE GENOMIC DNA]</scope>
</reference>
<keyword evidence="2" id="KW-0863">Zinc-finger</keyword>
<keyword evidence="1" id="KW-0479">Metal-binding</keyword>
<evidence type="ECO:0000313" key="5">
    <source>
        <dbReference type="Proteomes" id="UP000275267"/>
    </source>
</evidence>
<proteinExistence type="predicted"/>
<dbReference type="GO" id="GO:0008270">
    <property type="term" value="F:zinc ion binding"/>
    <property type="evidence" value="ECO:0007669"/>
    <property type="project" value="UniProtKB-KW"/>
</dbReference>
<dbReference type="AlphaFoldDB" id="A0A3L6TBE2"/>
<evidence type="ECO:0000256" key="2">
    <source>
        <dbReference type="ARBA" id="ARBA00022771"/>
    </source>
</evidence>
<gene>
    <name evidence="4" type="ORF">C2845_PM03G35490</name>
</gene>
<dbReference type="STRING" id="4540.A0A3L6TBE2"/>
<protein>
    <submittedName>
        <fullName evidence="4">E3 ubiquitin-protein ligase ARI9</fullName>
    </submittedName>
</protein>
<keyword evidence="5" id="KW-1185">Reference proteome</keyword>
<sequence length="212" mass="23256">MRSSGSAAASAWRRWCKYIRLRIGARADACCAHEFCIECVVRYIEGRDGAVLVPCPKPGCCERATVSCTRRRARSCSIDIDVFDACCVALCQSAVGPGRAWRPRRSAPPASWWFSTRSRGTNALPRRRRRGLRARDVLGSPRGGLGRAARLVPGHDRQGGQVQLPSATAAARLLQRKVADALRDQRRMLTLLPLTLLKAGLECKPGISTEKC</sequence>
<name>A0A3L6TBE2_PANMI</name>
<dbReference type="PROSITE" id="PS00518">
    <property type="entry name" value="ZF_RING_1"/>
    <property type="match status" value="1"/>
</dbReference>
<evidence type="ECO:0000313" key="4">
    <source>
        <dbReference type="EMBL" id="RLN34490.1"/>
    </source>
</evidence>
<evidence type="ECO:0000256" key="1">
    <source>
        <dbReference type="ARBA" id="ARBA00022723"/>
    </source>
</evidence>
<dbReference type="EMBL" id="PQIB02000002">
    <property type="protein sequence ID" value="RLN34490.1"/>
    <property type="molecule type" value="Genomic_DNA"/>
</dbReference>
<comment type="caution">
    <text evidence="4">The sequence shown here is derived from an EMBL/GenBank/DDBJ whole genome shotgun (WGS) entry which is preliminary data.</text>
</comment>
<keyword evidence="3" id="KW-0862">Zinc</keyword>
<dbReference type="Proteomes" id="UP000275267">
    <property type="component" value="Unassembled WGS sequence"/>
</dbReference>
<organism evidence="4 5">
    <name type="scientific">Panicum miliaceum</name>
    <name type="common">Proso millet</name>
    <name type="synonym">Broomcorn millet</name>
    <dbReference type="NCBI Taxonomy" id="4540"/>
    <lineage>
        <taxon>Eukaryota</taxon>
        <taxon>Viridiplantae</taxon>
        <taxon>Streptophyta</taxon>
        <taxon>Embryophyta</taxon>
        <taxon>Tracheophyta</taxon>
        <taxon>Spermatophyta</taxon>
        <taxon>Magnoliopsida</taxon>
        <taxon>Liliopsida</taxon>
        <taxon>Poales</taxon>
        <taxon>Poaceae</taxon>
        <taxon>PACMAD clade</taxon>
        <taxon>Panicoideae</taxon>
        <taxon>Panicodae</taxon>
        <taxon>Paniceae</taxon>
        <taxon>Panicinae</taxon>
        <taxon>Panicum</taxon>
        <taxon>Panicum sect. Panicum</taxon>
    </lineage>
</organism>